<dbReference type="PROSITE" id="PS50995">
    <property type="entry name" value="HTH_MARR_2"/>
    <property type="match status" value="1"/>
</dbReference>
<dbReference type="PANTHER" id="PTHR33164">
    <property type="entry name" value="TRANSCRIPTIONAL REGULATOR, MARR FAMILY"/>
    <property type="match status" value="1"/>
</dbReference>
<dbReference type="PANTHER" id="PTHR33164:SF57">
    <property type="entry name" value="MARR-FAMILY TRANSCRIPTIONAL REGULATOR"/>
    <property type="match status" value="1"/>
</dbReference>
<dbReference type="AlphaFoldDB" id="A0A4R1JLC7"/>
<keyword evidence="3" id="KW-1185">Reference proteome</keyword>
<evidence type="ECO:0000313" key="3">
    <source>
        <dbReference type="Proteomes" id="UP000295565"/>
    </source>
</evidence>
<dbReference type="Proteomes" id="UP000295565">
    <property type="component" value="Unassembled WGS sequence"/>
</dbReference>
<dbReference type="SUPFAM" id="SSF46785">
    <property type="entry name" value="Winged helix' DNA-binding domain"/>
    <property type="match status" value="1"/>
</dbReference>
<comment type="caution">
    <text evidence="2">The sequence shown here is derived from an EMBL/GenBank/DDBJ whole genome shotgun (WGS) entry which is preliminary data.</text>
</comment>
<name>A0A4R1JLC7_9GAMM</name>
<dbReference type="InterPro" id="IPR000835">
    <property type="entry name" value="HTH_MarR-typ"/>
</dbReference>
<dbReference type="InterPro" id="IPR039422">
    <property type="entry name" value="MarR/SlyA-like"/>
</dbReference>
<dbReference type="SMART" id="SM00347">
    <property type="entry name" value="HTH_MARR"/>
    <property type="match status" value="1"/>
</dbReference>
<dbReference type="Pfam" id="PF01047">
    <property type="entry name" value="MarR"/>
    <property type="match status" value="1"/>
</dbReference>
<feature type="domain" description="HTH marR-type" evidence="1">
    <location>
        <begin position="11"/>
        <end position="141"/>
    </location>
</feature>
<dbReference type="GO" id="GO:0003700">
    <property type="term" value="F:DNA-binding transcription factor activity"/>
    <property type="evidence" value="ECO:0007669"/>
    <property type="project" value="InterPro"/>
</dbReference>
<evidence type="ECO:0000313" key="2">
    <source>
        <dbReference type="EMBL" id="TCK51858.1"/>
    </source>
</evidence>
<sequence>MVSDNNQQSPIEKIEFNLSYLARWLEANHRRRTYPLERAHYLLLNLLCEKSPQSSGALASQLGLDSSTVTRQIKAMMALELLTRLPDPADRRGCLIQVTQLGIDKYEQMQSIRRENVEKIFQDWSDEEKRSIGNALEKLNNSICRNLENN</sequence>
<protein>
    <submittedName>
        <fullName evidence="2">MarR family transcriptional regulator</fullName>
    </submittedName>
</protein>
<dbReference type="Gene3D" id="1.10.10.10">
    <property type="entry name" value="Winged helix-like DNA-binding domain superfamily/Winged helix DNA-binding domain"/>
    <property type="match status" value="1"/>
</dbReference>
<dbReference type="EMBL" id="SMGD01000013">
    <property type="protein sequence ID" value="TCK51858.1"/>
    <property type="molecule type" value="Genomic_DNA"/>
</dbReference>
<organism evidence="2 3">
    <name type="scientific">Celerinatantimonas diazotrophica</name>
    <dbReference type="NCBI Taxonomy" id="412034"/>
    <lineage>
        <taxon>Bacteria</taxon>
        <taxon>Pseudomonadati</taxon>
        <taxon>Pseudomonadota</taxon>
        <taxon>Gammaproteobacteria</taxon>
        <taxon>Celerinatantimonadaceae</taxon>
        <taxon>Celerinatantimonas</taxon>
    </lineage>
</organism>
<dbReference type="PRINTS" id="PR00598">
    <property type="entry name" value="HTHMARR"/>
</dbReference>
<proteinExistence type="predicted"/>
<reference evidence="2 3" key="1">
    <citation type="submission" date="2019-03" db="EMBL/GenBank/DDBJ databases">
        <title>Genomic Encyclopedia of Type Strains, Phase IV (KMG-IV): sequencing the most valuable type-strain genomes for metagenomic binning, comparative biology and taxonomic classification.</title>
        <authorList>
            <person name="Goeker M."/>
        </authorList>
    </citation>
    <scope>NUCLEOTIDE SEQUENCE [LARGE SCALE GENOMIC DNA]</scope>
    <source>
        <strain evidence="2 3">DSM 18577</strain>
    </source>
</reference>
<dbReference type="RefSeq" id="WP_165872715.1">
    <property type="nucleotide sequence ID" value="NZ_OU594967.1"/>
</dbReference>
<evidence type="ECO:0000259" key="1">
    <source>
        <dbReference type="PROSITE" id="PS50995"/>
    </source>
</evidence>
<dbReference type="InterPro" id="IPR036388">
    <property type="entry name" value="WH-like_DNA-bd_sf"/>
</dbReference>
<gene>
    <name evidence="2" type="ORF">EV690_1939</name>
</gene>
<accession>A0A4R1JLC7</accession>
<dbReference type="GO" id="GO:0006950">
    <property type="term" value="P:response to stress"/>
    <property type="evidence" value="ECO:0007669"/>
    <property type="project" value="TreeGrafter"/>
</dbReference>
<dbReference type="InterPro" id="IPR036390">
    <property type="entry name" value="WH_DNA-bd_sf"/>
</dbReference>